<dbReference type="RefSeq" id="WP_020834571.1">
    <property type="nucleotide sequence ID" value="NC_021846.1"/>
</dbReference>
<dbReference type="InterPro" id="IPR036320">
    <property type="entry name" value="Glycosyl_Trfase_fam3_N_dom_sf"/>
</dbReference>
<dbReference type="PATRIC" id="fig|1276220.3.peg.863"/>
<dbReference type="GO" id="GO:0005829">
    <property type="term" value="C:cytosol"/>
    <property type="evidence" value="ECO:0007669"/>
    <property type="project" value="TreeGrafter"/>
</dbReference>
<dbReference type="SUPFAM" id="SSF54680">
    <property type="entry name" value="Pyrimidine nucleoside phosphorylase C-terminal domain"/>
    <property type="match status" value="1"/>
</dbReference>
<dbReference type="InterPro" id="IPR036566">
    <property type="entry name" value="PYNP-like_C_sf"/>
</dbReference>
<dbReference type="SUPFAM" id="SSF47648">
    <property type="entry name" value="Nucleoside phosphorylase/phosphoribosyltransferase N-terminal domain"/>
    <property type="match status" value="1"/>
</dbReference>
<dbReference type="GO" id="GO:0006206">
    <property type="term" value="P:pyrimidine nucleobase metabolic process"/>
    <property type="evidence" value="ECO:0007669"/>
    <property type="project" value="InterPro"/>
</dbReference>
<name>S5M0B1_9MOLU</name>
<dbReference type="NCBIfam" id="NF004490">
    <property type="entry name" value="PRK05820.1"/>
    <property type="match status" value="1"/>
</dbReference>
<evidence type="ECO:0000313" key="9">
    <source>
        <dbReference type="Proteomes" id="UP000014984"/>
    </source>
</evidence>
<evidence type="ECO:0000256" key="2">
    <source>
        <dbReference type="ARBA" id="ARBA00011738"/>
    </source>
</evidence>
<organism evidence="8 9">
    <name type="scientific">Spiroplasma taiwanense CT-1</name>
    <dbReference type="NCBI Taxonomy" id="1276220"/>
    <lineage>
        <taxon>Bacteria</taxon>
        <taxon>Bacillati</taxon>
        <taxon>Mycoplasmatota</taxon>
        <taxon>Mollicutes</taxon>
        <taxon>Entomoplasmatales</taxon>
        <taxon>Spiroplasmataceae</taxon>
        <taxon>Spiroplasma</taxon>
    </lineage>
</organism>
<dbReference type="Pfam" id="PF07831">
    <property type="entry name" value="PYNP_C"/>
    <property type="match status" value="1"/>
</dbReference>
<reference evidence="8 9" key="1">
    <citation type="journal article" date="2013" name="Genome Biol. Evol.">
        <title>Comparison of metabolic capacities and inference of gene content evolution in mosquito-associated Spiroplasma diminutum and S. taiwanense.</title>
        <authorList>
            <person name="Lo W.S."/>
            <person name="Ku C."/>
            <person name="Chen L.L."/>
            <person name="Chang T.H."/>
            <person name="Kuo C.H."/>
        </authorList>
    </citation>
    <scope>NUCLEOTIDE SEQUENCE [LARGE SCALE GENOMIC DNA]</scope>
    <source>
        <strain evidence="8">CT-1</strain>
    </source>
</reference>
<accession>S5M0B1</accession>
<proteinExistence type="inferred from homology"/>
<dbReference type="NCBIfam" id="TIGR02644">
    <property type="entry name" value="Y_phosphoryl"/>
    <property type="match status" value="1"/>
</dbReference>
<dbReference type="SMART" id="SM00941">
    <property type="entry name" value="PYNP_C"/>
    <property type="match status" value="1"/>
</dbReference>
<dbReference type="PROSITE" id="PS00647">
    <property type="entry name" value="THYMID_PHOSPHORYLASE"/>
    <property type="match status" value="1"/>
</dbReference>
<dbReference type="PIRSF" id="PIRSF000478">
    <property type="entry name" value="TP_PyNP"/>
    <property type="match status" value="1"/>
</dbReference>
<comment type="subunit">
    <text evidence="2">Homodimer.</text>
</comment>
<dbReference type="InterPro" id="IPR017872">
    <property type="entry name" value="Pyrmidine_PPase_CS"/>
</dbReference>
<dbReference type="PANTHER" id="PTHR10515">
    <property type="entry name" value="THYMIDINE PHOSPHORYLASE"/>
    <property type="match status" value="1"/>
</dbReference>
<dbReference type="GO" id="GO:0006213">
    <property type="term" value="P:pyrimidine nucleoside metabolic process"/>
    <property type="evidence" value="ECO:0007669"/>
    <property type="project" value="InterPro"/>
</dbReference>
<dbReference type="FunFam" id="3.40.1030.10:FF:000003">
    <property type="entry name" value="Pyrimidine-nucleoside phosphorylase"/>
    <property type="match status" value="1"/>
</dbReference>
<evidence type="ECO:0000256" key="5">
    <source>
        <dbReference type="ARBA" id="ARBA00048550"/>
    </source>
</evidence>
<protein>
    <submittedName>
        <fullName evidence="8">Thymidine phosphorylase</fullName>
    </submittedName>
</protein>
<dbReference type="Gene3D" id="3.40.1030.10">
    <property type="entry name" value="Nucleoside phosphorylase/phosphoribosyltransferase catalytic domain"/>
    <property type="match status" value="1"/>
</dbReference>
<comment type="function">
    <text evidence="6">The enzymes which catalyze the reversible phosphorolysis of pyrimidine nucleosides are involved in the degradation of these compounds and in their utilization as carbon and energy sources, or in the rescue of pyrimidine bases for nucleotide synthesis.</text>
</comment>
<dbReference type="PANTHER" id="PTHR10515:SF0">
    <property type="entry name" value="THYMIDINE PHOSPHORYLASE"/>
    <property type="match status" value="1"/>
</dbReference>
<evidence type="ECO:0000256" key="1">
    <source>
        <dbReference type="ARBA" id="ARBA00006915"/>
    </source>
</evidence>
<dbReference type="InterPro" id="IPR035902">
    <property type="entry name" value="Nuc_phospho_transferase"/>
</dbReference>
<dbReference type="GO" id="GO:0004645">
    <property type="term" value="F:1,4-alpha-oligoglucan phosphorylase activity"/>
    <property type="evidence" value="ECO:0007669"/>
    <property type="project" value="InterPro"/>
</dbReference>
<evidence type="ECO:0000313" key="8">
    <source>
        <dbReference type="EMBL" id="AGR41432.1"/>
    </source>
</evidence>
<dbReference type="InterPro" id="IPR000053">
    <property type="entry name" value="Thymidine/pyrmidine_PPase"/>
</dbReference>
<dbReference type="Proteomes" id="UP000014984">
    <property type="component" value="Chromosome"/>
</dbReference>
<dbReference type="InterPro" id="IPR017459">
    <property type="entry name" value="Glycosyl_Trfase_fam3_N_dom"/>
</dbReference>
<feature type="domain" description="Pyrimidine nucleoside phosphorylase C-terminal" evidence="7">
    <location>
        <begin position="345"/>
        <end position="418"/>
    </location>
</feature>
<dbReference type="KEGG" id="stai:STAIW_v1c08460"/>
<keyword evidence="4" id="KW-0808">Transferase</keyword>
<dbReference type="InterPro" id="IPR018090">
    <property type="entry name" value="Pyrmidine_PPas_bac/euk"/>
</dbReference>
<dbReference type="Gene3D" id="1.20.970.10">
    <property type="entry name" value="Transferase, Pyrimidine Nucleoside Phosphorylase, Chain C"/>
    <property type="match status" value="1"/>
</dbReference>
<keyword evidence="9" id="KW-1185">Reference proteome</keyword>
<evidence type="ECO:0000256" key="3">
    <source>
        <dbReference type="ARBA" id="ARBA00022676"/>
    </source>
</evidence>
<dbReference type="Pfam" id="PF02885">
    <property type="entry name" value="Glycos_trans_3N"/>
    <property type="match status" value="1"/>
</dbReference>
<keyword evidence="3" id="KW-0328">Glycosyltransferase</keyword>
<sequence>MNFSTIIEKKKRSIELDEKEIKWLIKSFVDNSLKDYQMSAFNMAVWFNGMTPKELGIFTQEMINSGKTYNFDGVDGIKADKHSTGGVGDKTSLIFSPLVAKFGVKVAKLSGRGLGPTGGTIDKLESCIGWTGEISEQKFKETLNKVGISIMSQSKEIVPADKKLYSLRDVTGTVDSIPLIASSIMSKKLVIPADSIILDVKMGSGAFMKDLESAVKLSKTMISIGKEHNRNVNVMITNMDKPLGRAIGNAIEVKEAWDTLNGNGPEDLKELCVIAAALTLVENNIFKNLEIAKKELYKVLEEKSAAPLLKEFVEAQNGNFNLILDYDNSFKVKHKIEIKADTDGYLSFKTADDLGYLSVLLGAGRATKEEQIDFAAGIYLNKTTNDFVKKDDLIMTLYTNRNDIENFIKTAKELIVLSNQKSEDNLILKLISSKDI</sequence>
<dbReference type="eggNOG" id="COG0213">
    <property type="taxonomic scope" value="Bacteria"/>
</dbReference>
<dbReference type="EMBL" id="CP005074">
    <property type="protein sequence ID" value="AGR41432.1"/>
    <property type="molecule type" value="Genomic_DNA"/>
</dbReference>
<evidence type="ECO:0000256" key="4">
    <source>
        <dbReference type="ARBA" id="ARBA00022679"/>
    </source>
</evidence>
<dbReference type="Gene3D" id="3.90.1170.30">
    <property type="entry name" value="Pyrimidine nucleoside phosphorylase-like, C-terminal domain"/>
    <property type="match status" value="1"/>
</dbReference>
<gene>
    <name evidence="8" type="primary">deoA</name>
    <name evidence="8" type="ORF">STAIW_v1c08460</name>
</gene>
<dbReference type="HOGENOM" id="CLU_025040_0_1_14"/>
<dbReference type="InterPro" id="IPR000312">
    <property type="entry name" value="Glycosyl_Trfase_fam3"/>
</dbReference>
<dbReference type="STRING" id="1276220.STAIW_v1c08460"/>
<dbReference type="AlphaFoldDB" id="S5M0B1"/>
<evidence type="ECO:0000259" key="7">
    <source>
        <dbReference type="SMART" id="SM00941"/>
    </source>
</evidence>
<comment type="similarity">
    <text evidence="1">Belongs to the thymidine/pyrimidine-nucleoside phosphorylase family.</text>
</comment>
<dbReference type="SUPFAM" id="SSF52418">
    <property type="entry name" value="Nucleoside phosphorylase/phosphoribosyltransferase catalytic domain"/>
    <property type="match status" value="1"/>
</dbReference>
<dbReference type="Pfam" id="PF00591">
    <property type="entry name" value="Glycos_transf_3"/>
    <property type="match status" value="1"/>
</dbReference>
<dbReference type="GO" id="GO:0009032">
    <property type="term" value="F:thymidine phosphorylase activity"/>
    <property type="evidence" value="ECO:0007669"/>
    <property type="project" value="UniProtKB-EC"/>
</dbReference>
<dbReference type="InterPro" id="IPR013102">
    <property type="entry name" value="PYNP_C"/>
</dbReference>
<comment type="catalytic activity">
    <reaction evidence="5">
        <text>thymidine + phosphate = 2-deoxy-alpha-D-ribose 1-phosphate + thymine</text>
        <dbReference type="Rhea" id="RHEA:16037"/>
        <dbReference type="ChEBI" id="CHEBI:17748"/>
        <dbReference type="ChEBI" id="CHEBI:17821"/>
        <dbReference type="ChEBI" id="CHEBI:43474"/>
        <dbReference type="ChEBI" id="CHEBI:57259"/>
        <dbReference type="EC" id="2.4.2.4"/>
    </reaction>
</comment>
<evidence type="ECO:0000256" key="6">
    <source>
        <dbReference type="ARBA" id="ARBA00056338"/>
    </source>
</evidence>